<accession>A0A6I3SCR5</accession>
<sequence>MKEFSKRRTDAVKGLRRYRFLFPPKNKYCLVGLKRHPDNWQLVVLTLCRIYNCFHSTKNKCCSRETSEGRKKFYMKFFKYAAKEFRIDPRQLKTEHVEAYFHHKITERLNRGVEPKVIAKRIDNELSHLKFFAWWISKPNCIPKFSKIMKAETFRLENCPMSNFRSSHTDTSALRKKVNDAFKINDYLGVQVMAMAYFGLRPAESVSLEHQESFCSEGGRPFIHVLKGSKGGKPRKILMKTVDQHDAFEQLSSFCTEKGIELFRNPNLSVQEALRLQRKQLVEELGLSKEVFEGSAYSMRHSFASRMMDGYNPNDERSSLEVSEDLGHHRTEVTAVYVGNMERAGEDTIPGLLTALVSNPMHSSTEDRLKMFFRELLVSHTFLGFSLLFWCAYTHNEGRDLEALAARKQAILGKKRNLYTEEVLMEKLSSISTKSTAEQFLIQFNQCCPADWIEKNVMAPFDANLFFK</sequence>
<dbReference type="EMBL" id="WNCL01000074">
    <property type="protein sequence ID" value="MTU44415.1"/>
    <property type="molecule type" value="Genomic_DNA"/>
</dbReference>
<dbReference type="Gene3D" id="1.10.443.10">
    <property type="entry name" value="Intergrase catalytic core"/>
    <property type="match status" value="1"/>
</dbReference>
<dbReference type="InterPro" id="IPR011010">
    <property type="entry name" value="DNA_brk_join_enz"/>
</dbReference>
<dbReference type="InterPro" id="IPR002104">
    <property type="entry name" value="Integrase_catalytic"/>
</dbReference>
<reference evidence="2 3" key="1">
    <citation type="journal article" date="2019" name="Nat. Med.">
        <title>A library of human gut bacterial isolates paired with longitudinal multiomics data enables mechanistic microbiome research.</title>
        <authorList>
            <person name="Poyet M."/>
            <person name="Groussin M."/>
            <person name="Gibbons S.M."/>
            <person name="Avila-Pacheco J."/>
            <person name="Jiang X."/>
            <person name="Kearney S.M."/>
            <person name="Perrotta A.R."/>
            <person name="Berdy B."/>
            <person name="Zhao S."/>
            <person name="Lieberman T.D."/>
            <person name="Swanson P.K."/>
            <person name="Smith M."/>
            <person name="Roesemann S."/>
            <person name="Alexander J.E."/>
            <person name="Rich S.A."/>
            <person name="Livny J."/>
            <person name="Vlamakis H."/>
            <person name="Clish C."/>
            <person name="Bullock K."/>
            <person name="Deik A."/>
            <person name="Scott J."/>
            <person name="Pierce K.A."/>
            <person name="Xavier R.J."/>
            <person name="Alm E.J."/>
        </authorList>
    </citation>
    <scope>NUCLEOTIDE SEQUENCE [LARGE SCALE GENOMIC DNA]</scope>
    <source>
        <strain evidence="2 3">BIOML-A2</strain>
    </source>
</reference>
<dbReference type="GO" id="GO:0015074">
    <property type="term" value="P:DNA integration"/>
    <property type="evidence" value="ECO:0007669"/>
    <property type="project" value="InterPro"/>
</dbReference>
<dbReference type="GO" id="GO:0006310">
    <property type="term" value="P:DNA recombination"/>
    <property type="evidence" value="ECO:0007669"/>
    <property type="project" value="UniProtKB-KW"/>
</dbReference>
<keyword evidence="1" id="KW-0233">DNA recombination</keyword>
<gene>
    <name evidence="2" type="ORF">GMD42_12570</name>
</gene>
<name>A0A6I3SCR5_9BURK</name>
<dbReference type="GO" id="GO:0003677">
    <property type="term" value="F:DNA binding"/>
    <property type="evidence" value="ECO:0007669"/>
    <property type="project" value="InterPro"/>
</dbReference>
<organism evidence="2 3">
    <name type="scientific">Parasutterella excrementihominis</name>
    <dbReference type="NCBI Taxonomy" id="487175"/>
    <lineage>
        <taxon>Bacteria</taxon>
        <taxon>Pseudomonadati</taxon>
        <taxon>Pseudomonadota</taxon>
        <taxon>Betaproteobacteria</taxon>
        <taxon>Burkholderiales</taxon>
        <taxon>Sutterellaceae</taxon>
        <taxon>Parasutterella</taxon>
    </lineage>
</organism>
<comment type="caution">
    <text evidence="2">The sequence shown here is derived from an EMBL/GenBank/DDBJ whole genome shotgun (WGS) entry which is preliminary data.</text>
</comment>
<protein>
    <submittedName>
        <fullName evidence="2">Recombinase</fullName>
    </submittedName>
</protein>
<dbReference type="AlphaFoldDB" id="A0A6I3SCR5"/>
<dbReference type="InterPro" id="IPR013762">
    <property type="entry name" value="Integrase-like_cat_sf"/>
</dbReference>
<dbReference type="SUPFAM" id="SSF56349">
    <property type="entry name" value="DNA breaking-rejoining enzymes"/>
    <property type="match status" value="1"/>
</dbReference>
<dbReference type="PROSITE" id="PS51898">
    <property type="entry name" value="TYR_RECOMBINASE"/>
    <property type="match status" value="1"/>
</dbReference>
<evidence type="ECO:0000256" key="1">
    <source>
        <dbReference type="ARBA" id="ARBA00023172"/>
    </source>
</evidence>
<proteinExistence type="predicted"/>
<dbReference type="RefSeq" id="WP_021867299.1">
    <property type="nucleotide sequence ID" value="NZ_JAXXAX010000094.1"/>
</dbReference>
<evidence type="ECO:0000313" key="2">
    <source>
        <dbReference type="EMBL" id="MTU44415.1"/>
    </source>
</evidence>
<dbReference type="Proteomes" id="UP000462362">
    <property type="component" value="Unassembled WGS sequence"/>
</dbReference>
<evidence type="ECO:0000313" key="3">
    <source>
        <dbReference type="Proteomes" id="UP000462362"/>
    </source>
</evidence>